<evidence type="ECO:0000313" key="2">
    <source>
        <dbReference type="EMBL" id="MFC5059164.1"/>
    </source>
</evidence>
<dbReference type="SUPFAM" id="SSF52200">
    <property type="entry name" value="Toll/Interleukin receptor TIR domain"/>
    <property type="match status" value="1"/>
</dbReference>
<proteinExistence type="predicted"/>
<comment type="caution">
    <text evidence="2">The sequence shown here is derived from an EMBL/GenBank/DDBJ whole genome shotgun (WGS) entry which is preliminary data.</text>
</comment>
<dbReference type="Pfam" id="PF13676">
    <property type="entry name" value="TIR_2"/>
    <property type="match status" value="1"/>
</dbReference>
<dbReference type="SUPFAM" id="SSF52540">
    <property type="entry name" value="P-loop containing nucleoside triphosphate hydrolases"/>
    <property type="match status" value="1"/>
</dbReference>
<dbReference type="RefSeq" id="WP_344039208.1">
    <property type="nucleotide sequence ID" value="NZ_BAAAKE010000015.1"/>
</dbReference>
<accession>A0ABV9Y9X7</accession>
<name>A0ABV9Y9X7_9PSEU</name>
<dbReference type="PROSITE" id="PS50104">
    <property type="entry name" value="TIR"/>
    <property type="match status" value="1"/>
</dbReference>
<dbReference type="InterPro" id="IPR035897">
    <property type="entry name" value="Toll_tir_struct_dom_sf"/>
</dbReference>
<keyword evidence="3" id="KW-1185">Reference proteome</keyword>
<dbReference type="Gene3D" id="3.40.50.10140">
    <property type="entry name" value="Toll/interleukin-1 receptor homology (TIR) domain"/>
    <property type="match status" value="1"/>
</dbReference>
<organism evidence="2 3">
    <name type="scientific">Saccharothrix xinjiangensis</name>
    <dbReference type="NCBI Taxonomy" id="204798"/>
    <lineage>
        <taxon>Bacteria</taxon>
        <taxon>Bacillati</taxon>
        <taxon>Actinomycetota</taxon>
        <taxon>Actinomycetes</taxon>
        <taxon>Pseudonocardiales</taxon>
        <taxon>Pseudonocardiaceae</taxon>
        <taxon>Saccharothrix</taxon>
    </lineage>
</organism>
<sequence length="959" mass="104395">MIVVDVPTTTGRSAGVALREDVRALVRDSCEAAGLPWDDESVEDAGDSLLVLVPAHVSKVAVAETWVAALARLLRRHNAARAGDDRIGIRVALHAGEVLYDARGKTSPELIAVHRLADSTALKAAARTSPHGLVVIVSDWFFDEVIRHTTLIGDFRRVQVQVKSFAANAWVRVVGRSGTETAPPGARTDFAVVHEARDAEWAESIAALLTGAGYSAELETRLLGAPSAGGAPASFDHVDHLVVVVSPNLPEPAASALSRWRGRTTAVEVARGGPTRSFARRVSVVDLGFAEVGKLLLRALTTPTTTSGFTLVARNGAAAASGGVFQARRVRDVQAAPTLVIVHAIPDEAFAGELAEALRPLVSEHVLGWITTRAVSEANLDLDGHVDAGVRVAGLVLVVVSRDLLAVQYGVSREFRVAVDRHHARLSAVLPVVYRPAAWEEQFGSLPPLPTGGRPAVDWPRLDDAVLSVVEGVRFTCEQLRGGPPRPVAGGRPPARRGLSEVFTETGVPTVTFVEPDDFAEFRERLRQPGLGIVLEGPSGIGKTTMLRRAVALDPDLAGTRVLSARDPRDLPVIEALPERHEGLVAVDDFQRLRPEVQARLADHLKLLADLGSADRRLVLLGIPGTTRSLVSIGWDVATRIKVFKLRNAVEALVVRLIEQGEEALNIEFDRKAEISRTAAGSLLTAQMLCWQIALTAGVRHTEPSRRVIHTELGHARSKVTERLEPKYHDVVLDFITRDRADEAVCVDLLLELAKTQDGILKLDGRRTELFEDHHDDHLFHDPRSRRLVVDDPQFLFYLRQLRRDELLDLAGKRLPAPRDQVFVCYSHRDAHWLQRLQVHLKPLELDLWSDRRIELGDRWQREITKALARAKAALVLVSADSLASDYINSVELPALLAAAETGGCRVVPVLVGPSTFHRTPALSRFQGVPATTTLTELPAHDAERVLAELAGDLAELFA</sequence>
<dbReference type="SMART" id="SM00255">
    <property type="entry name" value="TIR"/>
    <property type="match status" value="1"/>
</dbReference>
<dbReference type="Proteomes" id="UP001595833">
    <property type="component" value="Unassembled WGS sequence"/>
</dbReference>
<evidence type="ECO:0000313" key="3">
    <source>
        <dbReference type="Proteomes" id="UP001595833"/>
    </source>
</evidence>
<gene>
    <name evidence="2" type="ORF">ACFPFM_36075</name>
</gene>
<dbReference type="InterPro" id="IPR000157">
    <property type="entry name" value="TIR_dom"/>
</dbReference>
<protein>
    <submittedName>
        <fullName evidence="2">TIR domain-containing protein</fullName>
    </submittedName>
</protein>
<feature type="domain" description="TIR" evidence="1">
    <location>
        <begin position="818"/>
        <end position="954"/>
    </location>
</feature>
<dbReference type="InterPro" id="IPR027417">
    <property type="entry name" value="P-loop_NTPase"/>
</dbReference>
<dbReference type="EMBL" id="JBHSJB010000037">
    <property type="protein sequence ID" value="MFC5059164.1"/>
    <property type="molecule type" value="Genomic_DNA"/>
</dbReference>
<reference evidence="3" key="1">
    <citation type="journal article" date="2019" name="Int. J. Syst. Evol. Microbiol.">
        <title>The Global Catalogue of Microorganisms (GCM) 10K type strain sequencing project: providing services to taxonomists for standard genome sequencing and annotation.</title>
        <authorList>
            <consortium name="The Broad Institute Genomics Platform"/>
            <consortium name="The Broad Institute Genome Sequencing Center for Infectious Disease"/>
            <person name="Wu L."/>
            <person name="Ma J."/>
        </authorList>
    </citation>
    <scope>NUCLEOTIDE SEQUENCE [LARGE SCALE GENOMIC DNA]</scope>
    <source>
        <strain evidence="3">KCTC 12848</strain>
    </source>
</reference>
<evidence type="ECO:0000259" key="1">
    <source>
        <dbReference type="PROSITE" id="PS50104"/>
    </source>
</evidence>